<evidence type="ECO:0000313" key="2">
    <source>
        <dbReference type="EMBL" id="GHW00946.1"/>
    </source>
</evidence>
<evidence type="ECO:0000313" key="3">
    <source>
        <dbReference type="Proteomes" id="UP000616547"/>
    </source>
</evidence>
<feature type="transmembrane region" description="Helical" evidence="1">
    <location>
        <begin position="145"/>
        <end position="171"/>
    </location>
</feature>
<proteinExistence type="predicted"/>
<feature type="transmembrane region" description="Helical" evidence="1">
    <location>
        <begin position="104"/>
        <end position="125"/>
    </location>
</feature>
<feature type="transmembrane region" description="Helical" evidence="1">
    <location>
        <begin position="178"/>
        <end position="199"/>
    </location>
</feature>
<dbReference type="RefSeq" id="WP_201330792.1">
    <property type="nucleotide sequence ID" value="NZ_BOCG01000323.1"/>
</dbReference>
<accession>A0ABQ3W3G2</accession>
<evidence type="ECO:0000256" key="1">
    <source>
        <dbReference type="SAM" id="Phobius"/>
    </source>
</evidence>
<evidence type="ECO:0008006" key="4">
    <source>
        <dbReference type="Google" id="ProtNLM"/>
    </source>
</evidence>
<sequence length="253" mass="28503">MKTRHNILKPELIYLVLAILVYIIAVFTLNMHNLGGEPFYLRAIEPVFSPASVLELAMPIIPILIAYQIIDYYWFTSVKEWTLVRIGSSKQLLKKELAILSKKIGSYTLLAWLFSCLTLYLQSFLLNYRNFPVTTGVISKYGSGFGIIILLMAAFLTNLAIALLTVVFTFIANKKWQVLVGSVLTEMVLPILLFEINLLPENLMPINILNQLIIAESNKQTATLTAFAFLAVVLLVEGLIITLCVKVRNRKGY</sequence>
<feature type="transmembrane region" description="Helical" evidence="1">
    <location>
        <begin position="51"/>
        <end position="75"/>
    </location>
</feature>
<comment type="caution">
    <text evidence="2">The sequence shown here is derived from an EMBL/GenBank/DDBJ whole genome shotgun (WGS) entry which is preliminary data.</text>
</comment>
<protein>
    <recommendedName>
        <fullName evidence="4">ABC transporter permease</fullName>
    </recommendedName>
</protein>
<feature type="transmembrane region" description="Helical" evidence="1">
    <location>
        <begin position="226"/>
        <end position="245"/>
    </location>
</feature>
<dbReference type="Proteomes" id="UP000616547">
    <property type="component" value="Unassembled WGS sequence"/>
</dbReference>
<organism evidence="2 3">
    <name type="scientific">Lactobacillus nasalidis</name>
    <dbReference type="NCBI Taxonomy" id="2797258"/>
    <lineage>
        <taxon>Bacteria</taxon>
        <taxon>Bacillati</taxon>
        <taxon>Bacillota</taxon>
        <taxon>Bacilli</taxon>
        <taxon>Lactobacillales</taxon>
        <taxon>Lactobacillaceae</taxon>
        <taxon>Lactobacillus</taxon>
    </lineage>
</organism>
<reference evidence="3" key="1">
    <citation type="submission" date="2021-01" db="EMBL/GenBank/DDBJ databases">
        <title>Draft genome sequence of Nasalis larvatus strain YZ03.</title>
        <authorList>
            <person name="Suzuki-Hashido N."/>
            <person name="Tsuchida S."/>
            <person name="Hayakawa T."/>
        </authorList>
    </citation>
    <scope>NUCLEOTIDE SEQUENCE [LARGE SCALE GENOMIC DNA]</scope>
    <source>
        <strain evidence="3">YZ03</strain>
    </source>
</reference>
<dbReference type="EMBL" id="BOCI01000161">
    <property type="protein sequence ID" value="GHW00946.1"/>
    <property type="molecule type" value="Genomic_DNA"/>
</dbReference>
<keyword evidence="1" id="KW-1133">Transmembrane helix</keyword>
<gene>
    <name evidence="2" type="ORF">lacNasYZ03_06330</name>
</gene>
<feature type="transmembrane region" description="Helical" evidence="1">
    <location>
        <begin position="12"/>
        <end position="31"/>
    </location>
</feature>
<keyword evidence="3" id="KW-1185">Reference proteome</keyword>
<keyword evidence="1" id="KW-0812">Transmembrane</keyword>
<keyword evidence="1" id="KW-0472">Membrane</keyword>
<name>A0ABQ3W3G2_9LACO</name>